<keyword evidence="8 11" id="KW-0505">Motor protein</keyword>
<name>A0AAN8GB69_PATCE</name>
<dbReference type="SMART" id="SM00524">
    <property type="entry name" value="DWB"/>
    <property type="match status" value="1"/>
</dbReference>
<feature type="region of interest" description="Actin-binding" evidence="11">
    <location>
        <begin position="559"/>
        <end position="581"/>
    </location>
</feature>
<evidence type="ECO:0000259" key="14">
    <source>
        <dbReference type="PROSITE" id="PS51456"/>
    </source>
</evidence>
<dbReference type="GO" id="GO:0005524">
    <property type="term" value="F:ATP binding"/>
    <property type="evidence" value="ECO:0007669"/>
    <property type="project" value="UniProtKB-UniRule"/>
</dbReference>
<dbReference type="GO" id="GO:0016459">
    <property type="term" value="C:myosin complex"/>
    <property type="evidence" value="ECO:0007669"/>
    <property type="project" value="UniProtKB-KW"/>
</dbReference>
<keyword evidence="10" id="KW-0966">Cell projection</keyword>
<dbReference type="Pfam" id="PF03166">
    <property type="entry name" value="MH2"/>
    <property type="match status" value="1"/>
</dbReference>
<feature type="domain" description="MH2" evidence="13">
    <location>
        <begin position="790"/>
        <end position="984"/>
    </location>
</feature>
<keyword evidence="11" id="KW-0009">Actin-binding</keyword>
<dbReference type="PRINTS" id="PR00193">
    <property type="entry name" value="MYOSINHEAVY"/>
</dbReference>
<accession>A0AAN8GB69</accession>
<keyword evidence="6 11" id="KW-0067">ATP-binding</keyword>
<feature type="region of interest" description="Disordered" evidence="12">
    <location>
        <begin position="716"/>
        <end position="746"/>
    </location>
</feature>
<dbReference type="Gene3D" id="1.10.10.820">
    <property type="match status" value="1"/>
</dbReference>
<gene>
    <name evidence="15" type="ORF">SNE40_021408</name>
</gene>
<dbReference type="SMART" id="SM00242">
    <property type="entry name" value="MYSc"/>
    <property type="match status" value="1"/>
</dbReference>
<dbReference type="GO" id="GO:0042995">
    <property type="term" value="C:cell projection"/>
    <property type="evidence" value="ECO:0007669"/>
    <property type="project" value="UniProtKB-SubCell"/>
</dbReference>
<evidence type="ECO:0000256" key="4">
    <source>
        <dbReference type="ARBA" id="ARBA00022737"/>
    </source>
</evidence>
<feature type="domain" description="Myosin motor" evidence="14">
    <location>
        <begin position="3"/>
        <end position="680"/>
    </location>
</feature>
<dbReference type="Gene3D" id="1.20.5.4820">
    <property type="match status" value="1"/>
</dbReference>
<dbReference type="Proteomes" id="UP001347796">
    <property type="component" value="Unassembled WGS sequence"/>
</dbReference>
<evidence type="ECO:0000256" key="7">
    <source>
        <dbReference type="ARBA" id="ARBA00023123"/>
    </source>
</evidence>
<dbReference type="CDD" id="cd00124">
    <property type="entry name" value="MYSc"/>
    <property type="match status" value="1"/>
</dbReference>
<dbReference type="GO" id="GO:0004674">
    <property type="term" value="F:protein serine/threonine kinase activity"/>
    <property type="evidence" value="ECO:0007669"/>
    <property type="project" value="TreeGrafter"/>
</dbReference>
<dbReference type="InterPro" id="IPR027417">
    <property type="entry name" value="P-loop_NTPase"/>
</dbReference>
<organism evidence="15 16">
    <name type="scientific">Patella caerulea</name>
    <name type="common">Rayed Mediterranean limpet</name>
    <dbReference type="NCBI Taxonomy" id="87958"/>
    <lineage>
        <taxon>Eukaryota</taxon>
        <taxon>Metazoa</taxon>
        <taxon>Spiralia</taxon>
        <taxon>Lophotrochozoa</taxon>
        <taxon>Mollusca</taxon>
        <taxon>Gastropoda</taxon>
        <taxon>Patellogastropoda</taxon>
        <taxon>Patelloidea</taxon>
        <taxon>Patellidae</taxon>
        <taxon>Patella</taxon>
    </lineage>
</organism>
<dbReference type="Gene3D" id="1.20.120.720">
    <property type="entry name" value="Myosin VI head, motor domain, U50 subdomain"/>
    <property type="match status" value="1"/>
</dbReference>
<evidence type="ECO:0000256" key="11">
    <source>
        <dbReference type="PROSITE-ProRule" id="PRU00782"/>
    </source>
</evidence>
<dbReference type="InterPro" id="IPR001609">
    <property type="entry name" value="Myosin_head_motor_dom-like"/>
</dbReference>
<dbReference type="InterPro" id="IPR008984">
    <property type="entry name" value="SMAD_FHA_dom_sf"/>
</dbReference>
<dbReference type="InterPro" id="IPR001132">
    <property type="entry name" value="SMAD_dom_Dwarfin-type"/>
</dbReference>
<dbReference type="GO" id="GO:0030832">
    <property type="term" value="P:regulation of actin filament length"/>
    <property type="evidence" value="ECO:0007669"/>
    <property type="project" value="TreeGrafter"/>
</dbReference>
<keyword evidence="4" id="KW-0677">Repeat</keyword>
<dbReference type="PANTHER" id="PTHR46256:SF3">
    <property type="entry name" value="MYOSIN MOTOR DOMAIN-CONTAINING PROTEIN"/>
    <property type="match status" value="1"/>
</dbReference>
<feature type="binding site" evidence="11">
    <location>
        <begin position="97"/>
        <end position="104"/>
    </location>
    <ligand>
        <name>ATP</name>
        <dbReference type="ChEBI" id="CHEBI:30616"/>
    </ligand>
</feature>
<feature type="compositionally biased region" description="Basic and acidic residues" evidence="12">
    <location>
        <begin position="716"/>
        <end position="738"/>
    </location>
</feature>
<dbReference type="SUPFAM" id="SSF52540">
    <property type="entry name" value="P-loop containing nucleoside triphosphate hydrolases"/>
    <property type="match status" value="1"/>
</dbReference>
<dbReference type="PROSITE" id="PS51076">
    <property type="entry name" value="MH2"/>
    <property type="match status" value="1"/>
</dbReference>
<dbReference type="Gene3D" id="1.20.58.530">
    <property type="match status" value="1"/>
</dbReference>
<sequence length="1135" mass="131840">MAAPIPDLTLLQEVTGSSILDALKTNYEREIIYVYIGDILYSINPFRPMPIYGPEIGYNYCELKELEDKLPHIYGTTHRVYKHLTCHNLPQCVLLRGYSGSGKTESCKMVISQLVRESENVASVPTGTTGTKLTEAIHLLDAFGNASTQLNENASRFTKAVDILFDERGILVGANIEVYHLEKCRVLCPWEEECNFNIFYHLLAGLSTSELRSFYLQGEYRLISQILNKPVFQEEAEFEFHKERFNYVKETIDTLGLNFQLTRHRSDDLKLIFGLLAAILHLGNIQFYTDPTGGSAVANHPELDMASRLLLVNPQELSSLFLSVTTYIHGRPVNKRTTSEEAVGIRDVLLQSIYNRLFDWLIYHINMSLYPSGLNHIADLQCITVVDPPGFEARSQNSLEQLHINLLSEQLHQYINDTIFSKEYEDCKREGVNHPTVVYCNDNTELLELLDLRGVVGIIEAISAQPTGNDIVLLERLNKTMKKRKQYTGNKIGTYFTIHHTPATVNYSVTDIIRKNRDNVPVAINDVMSRSTNPLVSQLFSDVSNDNQATLSQKYQLSSSKLIEKMKGKQLHIISCIKPNPGTEPGCFDPAYVIKQLEVTSAIELVKIRRNGYSVRMSQDDFLYRYKFIGLPLTASIRSIPEACYRIIQRCGLTSVLILVTRSMVFMQYWHVDRLNERLAEEVRKVIIVQSCIRRYFVLKFIRRLLRRSGRRDFTRQDSHSRRDDRGYYGGRSRDQISRNRGNGYTRDRYFNREEYSSVIPSTLTGLTAFYQDQLDRVLTKRNSLDPITWCKLVYLERDKELAKFYITEHEIRIDGSHEEYDVQNIGLGIFRNPIRDDETRAIRSYIREGLNLKRDPEGNIWATRHCDEDIIVHGYRDPANHCLSADIILNRGRIPFRNPIKIFDVNELKGHIGLEMQSSMFNKDRLLHLCVVCLSFVTEGREMLETPCWLCVINLIAIDMVESPDVLRDVQKHLTQLKLESRDYREIRQEENILHNEIKQRHHRPSWSKTNQRKSLEFNESSPSKLRMELRKKGQVIKQHMNYSWDEQYQNKNKKSLEELQNQFSDETPAVDYYDPTYAREQPYSQRSIQLNGRQGYGQPQRKDWAKIKVHLKKDDARLEHEYQYDRRPSHIMY</sequence>
<dbReference type="InterPro" id="IPR017855">
    <property type="entry name" value="SMAD-like_dom_sf"/>
</dbReference>
<evidence type="ECO:0000256" key="9">
    <source>
        <dbReference type="ARBA" id="ARBA00023212"/>
    </source>
</evidence>
<dbReference type="GO" id="GO:0000146">
    <property type="term" value="F:microfilament motor activity"/>
    <property type="evidence" value="ECO:0007669"/>
    <property type="project" value="TreeGrafter"/>
</dbReference>
<dbReference type="GO" id="GO:0003779">
    <property type="term" value="F:actin binding"/>
    <property type="evidence" value="ECO:0007669"/>
    <property type="project" value="UniProtKB-KW"/>
</dbReference>
<keyword evidence="5 11" id="KW-0547">Nucleotide-binding</keyword>
<evidence type="ECO:0000256" key="5">
    <source>
        <dbReference type="ARBA" id="ARBA00022741"/>
    </source>
</evidence>
<evidence type="ECO:0000313" key="16">
    <source>
        <dbReference type="Proteomes" id="UP001347796"/>
    </source>
</evidence>
<evidence type="ECO:0000256" key="3">
    <source>
        <dbReference type="ARBA" id="ARBA00022490"/>
    </source>
</evidence>
<dbReference type="SUPFAM" id="SSF49879">
    <property type="entry name" value="SMAD/FHA domain"/>
    <property type="match status" value="1"/>
</dbReference>
<dbReference type="Gene3D" id="3.40.850.10">
    <property type="entry name" value="Kinesin motor domain"/>
    <property type="match status" value="1"/>
</dbReference>
<dbReference type="Gene3D" id="2.60.200.10">
    <property type="match status" value="1"/>
</dbReference>
<proteinExistence type="inferred from homology"/>
<comment type="caution">
    <text evidence="15">The sequence shown here is derived from an EMBL/GenBank/DDBJ whole genome shotgun (WGS) entry which is preliminary data.</text>
</comment>
<protein>
    <submittedName>
        <fullName evidence="15">Uncharacterized protein</fullName>
    </submittedName>
</protein>
<keyword evidence="7 11" id="KW-0518">Myosin</keyword>
<dbReference type="InterPro" id="IPR036961">
    <property type="entry name" value="Kinesin_motor_dom_sf"/>
</dbReference>
<reference evidence="15 16" key="1">
    <citation type="submission" date="2024-01" db="EMBL/GenBank/DDBJ databases">
        <title>The genome of the rayed Mediterranean limpet Patella caerulea (Linnaeus, 1758).</title>
        <authorList>
            <person name="Anh-Thu Weber A."/>
            <person name="Halstead-Nussloch G."/>
        </authorList>
    </citation>
    <scope>NUCLEOTIDE SEQUENCE [LARGE SCALE GENOMIC DNA]</scope>
    <source>
        <strain evidence="15">AATW-2023a</strain>
        <tissue evidence="15">Whole specimen</tissue>
    </source>
</reference>
<keyword evidence="3" id="KW-0963">Cytoplasm</keyword>
<dbReference type="GO" id="GO:0006355">
    <property type="term" value="P:regulation of DNA-templated transcription"/>
    <property type="evidence" value="ECO:0007669"/>
    <property type="project" value="InterPro"/>
</dbReference>
<dbReference type="AlphaFoldDB" id="A0AAN8GB69"/>
<comment type="subcellular location">
    <subcellularLocation>
        <location evidence="2">Cell projection</location>
    </subcellularLocation>
    <subcellularLocation>
        <location evidence="1">Cytoplasm</location>
        <location evidence="1">Cytoskeleton</location>
    </subcellularLocation>
</comment>
<dbReference type="EMBL" id="JAZGQO010000018">
    <property type="protein sequence ID" value="KAK6167361.1"/>
    <property type="molecule type" value="Genomic_DNA"/>
</dbReference>
<keyword evidence="9" id="KW-0206">Cytoskeleton</keyword>
<dbReference type="Pfam" id="PF00063">
    <property type="entry name" value="Myosin_head"/>
    <property type="match status" value="1"/>
</dbReference>
<evidence type="ECO:0000313" key="15">
    <source>
        <dbReference type="EMBL" id="KAK6167361.1"/>
    </source>
</evidence>
<evidence type="ECO:0000259" key="13">
    <source>
        <dbReference type="PROSITE" id="PS51076"/>
    </source>
</evidence>
<comment type="similarity">
    <text evidence="11">Belongs to the TRAFAC class myosin-kinesin ATPase superfamily. Myosin family.</text>
</comment>
<keyword evidence="16" id="KW-1185">Reference proteome</keyword>
<feature type="region of interest" description="Disordered" evidence="12">
    <location>
        <begin position="1000"/>
        <end position="1025"/>
    </location>
</feature>
<evidence type="ECO:0000256" key="2">
    <source>
        <dbReference type="ARBA" id="ARBA00004316"/>
    </source>
</evidence>
<evidence type="ECO:0000256" key="6">
    <source>
        <dbReference type="ARBA" id="ARBA00022840"/>
    </source>
</evidence>
<evidence type="ECO:0000256" key="8">
    <source>
        <dbReference type="ARBA" id="ARBA00023175"/>
    </source>
</evidence>
<evidence type="ECO:0000256" key="12">
    <source>
        <dbReference type="SAM" id="MobiDB-lite"/>
    </source>
</evidence>
<dbReference type="PROSITE" id="PS51456">
    <property type="entry name" value="MYOSIN_MOTOR"/>
    <property type="match status" value="1"/>
</dbReference>
<dbReference type="PANTHER" id="PTHR46256">
    <property type="entry name" value="AGAP011099-PA"/>
    <property type="match status" value="1"/>
</dbReference>
<dbReference type="InterPro" id="IPR052409">
    <property type="entry name" value="Myosin-III_kinase_activity"/>
</dbReference>
<evidence type="ECO:0000256" key="10">
    <source>
        <dbReference type="ARBA" id="ARBA00023273"/>
    </source>
</evidence>
<evidence type="ECO:0000256" key="1">
    <source>
        <dbReference type="ARBA" id="ARBA00004245"/>
    </source>
</evidence>